<evidence type="ECO:0000256" key="1">
    <source>
        <dbReference type="SAM" id="MobiDB-lite"/>
    </source>
</evidence>
<protein>
    <submittedName>
        <fullName evidence="3">Domino</fullName>
    </submittedName>
</protein>
<dbReference type="EMBL" id="GAIX01005519">
    <property type="protein sequence ID" value="JAA87041.1"/>
    <property type="molecule type" value="Transcribed_RNA"/>
</dbReference>
<evidence type="ECO:0000313" key="3">
    <source>
        <dbReference type="EMBL" id="JAA87041.1"/>
    </source>
</evidence>
<accession>S4P5I8</accession>
<feature type="domain" description="E1A-binding protein p400 N-terminal" evidence="2">
    <location>
        <begin position="44"/>
        <end position="97"/>
    </location>
</feature>
<feature type="region of interest" description="Disordered" evidence="1">
    <location>
        <begin position="1"/>
        <end position="49"/>
    </location>
</feature>
<sequence>MSGRNEPASPFGASATVPLMGADAAGAGGADGADEPPRKRSRGAAPDSLRARVLEQQLLRLRALRERFTEQLSELYFLQASGNMMDYAAWRQRPPAP</sequence>
<name>S4P5I8_9NEOP</name>
<organism evidence="3">
    <name type="scientific">Pararge aegeria</name>
    <name type="common">speckled wood butterfly</name>
    <dbReference type="NCBI Taxonomy" id="116150"/>
    <lineage>
        <taxon>Eukaryota</taxon>
        <taxon>Metazoa</taxon>
        <taxon>Ecdysozoa</taxon>
        <taxon>Arthropoda</taxon>
        <taxon>Hexapoda</taxon>
        <taxon>Insecta</taxon>
        <taxon>Pterygota</taxon>
        <taxon>Neoptera</taxon>
        <taxon>Endopterygota</taxon>
        <taxon>Lepidoptera</taxon>
        <taxon>Glossata</taxon>
        <taxon>Ditrysia</taxon>
        <taxon>Papilionoidea</taxon>
        <taxon>Nymphalidae</taxon>
        <taxon>Satyrinae</taxon>
        <taxon>Satyrini</taxon>
        <taxon>Parargina</taxon>
        <taxon>Pararge</taxon>
    </lineage>
</organism>
<feature type="non-terminal residue" evidence="3">
    <location>
        <position position="97"/>
    </location>
</feature>
<dbReference type="AlphaFoldDB" id="S4P5I8"/>
<dbReference type="Pfam" id="PF15790">
    <property type="entry name" value="EP400_N"/>
    <property type="match status" value="1"/>
</dbReference>
<evidence type="ECO:0000259" key="2">
    <source>
        <dbReference type="Pfam" id="PF15790"/>
    </source>
</evidence>
<dbReference type="InterPro" id="IPR031575">
    <property type="entry name" value="EP400_N"/>
</dbReference>
<reference evidence="3" key="2">
    <citation type="submission" date="2013-05" db="EMBL/GenBank/DDBJ databases">
        <authorList>
            <person name="Carter J.-M."/>
            <person name="Baker S.C."/>
            <person name="Pink R."/>
            <person name="Carter D.R.F."/>
            <person name="Collins A."/>
            <person name="Tomlin J."/>
            <person name="Gibbs M."/>
            <person name="Breuker C.J."/>
        </authorList>
    </citation>
    <scope>NUCLEOTIDE SEQUENCE</scope>
    <source>
        <tissue evidence="3">Ovary</tissue>
    </source>
</reference>
<proteinExistence type="predicted"/>
<reference evidence="3" key="1">
    <citation type="journal article" date="2013" name="BMC Genomics">
        <title>Unscrambling butterfly oogenesis.</title>
        <authorList>
            <person name="Carter J.M."/>
            <person name="Baker S.C."/>
            <person name="Pink R."/>
            <person name="Carter D.R."/>
            <person name="Collins A."/>
            <person name="Tomlin J."/>
            <person name="Gibbs M."/>
            <person name="Breuker C.J."/>
        </authorList>
    </citation>
    <scope>NUCLEOTIDE SEQUENCE</scope>
    <source>
        <tissue evidence="3">Ovary</tissue>
    </source>
</reference>